<dbReference type="PANTHER" id="PTHR35008">
    <property type="entry name" value="BLL4482 PROTEIN-RELATED"/>
    <property type="match status" value="1"/>
</dbReference>
<feature type="domain" description="Cytochrome c" evidence="10">
    <location>
        <begin position="43"/>
        <end position="145"/>
    </location>
</feature>
<dbReference type="Gene3D" id="1.10.760.10">
    <property type="entry name" value="Cytochrome c-like domain"/>
    <property type="match status" value="1"/>
</dbReference>
<protein>
    <submittedName>
        <fullName evidence="11">Cytochrome C</fullName>
    </submittedName>
</protein>
<dbReference type="Pfam" id="PF00034">
    <property type="entry name" value="Cytochrom_C"/>
    <property type="match status" value="1"/>
</dbReference>
<dbReference type="STRING" id="1579316.RC74_20905"/>
<evidence type="ECO:0000313" key="12">
    <source>
        <dbReference type="Proteomes" id="UP000070371"/>
    </source>
</evidence>
<dbReference type="EMBL" id="CP014327">
    <property type="protein sequence ID" value="AML53386.1"/>
    <property type="molecule type" value="Genomic_DNA"/>
</dbReference>
<evidence type="ECO:0000256" key="8">
    <source>
        <dbReference type="PROSITE-ProRule" id="PRU00433"/>
    </source>
</evidence>
<reference evidence="11 12" key="1">
    <citation type="submission" date="2016-02" db="EMBL/GenBank/DDBJ databases">
        <title>Complete genome sequence of Halocynthiibacter arcticus PAMC 20958t from arctic marine sediment.</title>
        <authorList>
            <person name="Lee Y.M."/>
            <person name="Baek K."/>
            <person name="Lee H.K."/>
            <person name="Shin S.C."/>
        </authorList>
    </citation>
    <scope>NUCLEOTIDE SEQUENCE [LARGE SCALE GENOMIC DNA]</scope>
    <source>
        <strain evidence="11">PAMC 20958</strain>
    </source>
</reference>
<gene>
    <name evidence="11" type="ORF">RC74_20905</name>
</gene>
<evidence type="ECO:0000256" key="2">
    <source>
        <dbReference type="ARBA" id="ARBA00022448"/>
    </source>
</evidence>
<evidence type="ECO:0000256" key="9">
    <source>
        <dbReference type="SAM" id="Phobius"/>
    </source>
</evidence>
<keyword evidence="9" id="KW-1133">Transmembrane helix</keyword>
<keyword evidence="7 8" id="KW-0408">Iron</keyword>
<dbReference type="PRINTS" id="PR00605">
    <property type="entry name" value="CYTCHROMECIC"/>
</dbReference>
<keyword evidence="12" id="KW-1185">Reference proteome</keyword>
<dbReference type="PANTHER" id="PTHR35008:SF4">
    <property type="entry name" value="BLL4482 PROTEIN"/>
    <property type="match status" value="1"/>
</dbReference>
<dbReference type="KEGG" id="hat:RC74_20905"/>
<evidence type="ECO:0000256" key="1">
    <source>
        <dbReference type="ARBA" id="ARBA00001926"/>
    </source>
</evidence>
<dbReference type="PROSITE" id="PS51007">
    <property type="entry name" value="CYTC"/>
    <property type="match status" value="1"/>
</dbReference>
<dbReference type="AlphaFoldDB" id="A0A126V689"/>
<comment type="cofactor">
    <cofactor evidence="1">
        <name>heme c</name>
        <dbReference type="ChEBI" id="CHEBI:61717"/>
    </cofactor>
</comment>
<evidence type="ECO:0000256" key="4">
    <source>
        <dbReference type="ARBA" id="ARBA00022660"/>
    </source>
</evidence>
<dbReference type="OrthoDB" id="9811281at2"/>
<name>A0A126V689_9RHOB</name>
<dbReference type="RefSeq" id="WP_039002338.1">
    <property type="nucleotide sequence ID" value="NZ_CP014327.1"/>
</dbReference>
<keyword evidence="4" id="KW-0679">Respiratory chain</keyword>
<proteinExistence type="predicted"/>
<evidence type="ECO:0000256" key="6">
    <source>
        <dbReference type="ARBA" id="ARBA00022982"/>
    </source>
</evidence>
<keyword evidence="5 8" id="KW-0479">Metal-binding</keyword>
<organism evidence="11 12">
    <name type="scientific">Falsihalocynthiibacter arcticus</name>
    <dbReference type="NCBI Taxonomy" id="1579316"/>
    <lineage>
        <taxon>Bacteria</taxon>
        <taxon>Pseudomonadati</taxon>
        <taxon>Pseudomonadota</taxon>
        <taxon>Alphaproteobacteria</taxon>
        <taxon>Rhodobacterales</taxon>
        <taxon>Roseobacteraceae</taxon>
        <taxon>Falsihalocynthiibacter</taxon>
    </lineage>
</organism>
<keyword evidence="2" id="KW-0813">Transport</keyword>
<dbReference type="InterPro" id="IPR008168">
    <property type="entry name" value="Cyt_C_IC"/>
</dbReference>
<dbReference type="InterPro" id="IPR036909">
    <property type="entry name" value="Cyt_c-like_dom_sf"/>
</dbReference>
<evidence type="ECO:0000313" key="11">
    <source>
        <dbReference type="EMBL" id="AML53386.1"/>
    </source>
</evidence>
<accession>A0A126V689</accession>
<dbReference type="Proteomes" id="UP000070371">
    <property type="component" value="Chromosome"/>
</dbReference>
<evidence type="ECO:0000259" key="10">
    <source>
        <dbReference type="PROSITE" id="PS51007"/>
    </source>
</evidence>
<keyword evidence="9" id="KW-0812">Transmembrane</keyword>
<dbReference type="InterPro" id="IPR009056">
    <property type="entry name" value="Cyt_c-like_dom"/>
</dbReference>
<keyword evidence="9" id="KW-0472">Membrane</keyword>
<evidence type="ECO:0000256" key="7">
    <source>
        <dbReference type="ARBA" id="ARBA00023004"/>
    </source>
</evidence>
<feature type="transmembrane region" description="Helical" evidence="9">
    <location>
        <begin position="7"/>
        <end position="30"/>
    </location>
</feature>
<dbReference type="GO" id="GO:0020037">
    <property type="term" value="F:heme binding"/>
    <property type="evidence" value="ECO:0007669"/>
    <property type="project" value="InterPro"/>
</dbReference>
<dbReference type="InterPro" id="IPR051459">
    <property type="entry name" value="Cytochrome_c-type_DH"/>
</dbReference>
<dbReference type="GO" id="GO:0009055">
    <property type="term" value="F:electron transfer activity"/>
    <property type="evidence" value="ECO:0007669"/>
    <property type="project" value="InterPro"/>
</dbReference>
<keyword evidence="6" id="KW-0249">Electron transport</keyword>
<evidence type="ECO:0000256" key="5">
    <source>
        <dbReference type="ARBA" id="ARBA00022723"/>
    </source>
</evidence>
<dbReference type="SUPFAM" id="SSF46626">
    <property type="entry name" value="Cytochrome c"/>
    <property type="match status" value="1"/>
</dbReference>
<sequence length="160" mass="17169">MKKGNKTAILVAGLGGLAVIAFVAISFLLVGTDTPLLKQPSNSNVQAGAALYSENCASCHGKDLEGQPDWRSQNENGMLPAPPHDESGHTWHHGDALLFEYTKLGGQAVLEASGATGFTSGMPRFEGQLTDEEIWDILAFIKSNWSERARLSQAERSEGE</sequence>
<evidence type="ECO:0000256" key="3">
    <source>
        <dbReference type="ARBA" id="ARBA00022617"/>
    </source>
</evidence>
<dbReference type="GO" id="GO:0005506">
    <property type="term" value="F:iron ion binding"/>
    <property type="evidence" value="ECO:0007669"/>
    <property type="project" value="InterPro"/>
</dbReference>
<keyword evidence="3 8" id="KW-0349">Heme</keyword>